<reference evidence="2" key="1">
    <citation type="submission" date="2023-07" db="EMBL/GenBank/DDBJ databases">
        <title>draft genome sequence of fig (Ficus carica).</title>
        <authorList>
            <person name="Takahashi T."/>
            <person name="Nishimura K."/>
        </authorList>
    </citation>
    <scope>NUCLEOTIDE SEQUENCE</scope>
</reference>
<protein>
    <submittedName>
        <fullName evidence="2">Uncharacterized protein</fullName>
    </submittedName>
</protein>
<proteinExistence type="predicted"/>
<evidence type="ECO:0000313" key="3">
    <source>
        <dbReference type="Proteomes" id="UP001187192"/>
    </source>
</evidence>
<feature type="region of interest" description="Disordered" evidence="1">
    <location>
        <begin position="1"/>
        <end position="64"/>
    </location>
</feature>
<keyword evidence="3" id="KW-1185">Reference proteome</keyword>
<gene>
    <name evidence="2" type="ORF">TIFTF001_011706</name>
</gene>
<feature type="compositionally biased region" description="Basic residues" evidence="1">
    <location>
        <begin position="45"/>
        <end position="58"/>
    </location>
</feature>
<dbReference type="EMBL" id="BTGU01000014">
    <property type="protein sequence ID" value="GMN42490.1"/>
    <property type="molecule type" value="Genomic_DNA"/>
</dbReference>
<name>A0AA88D321_FICCA</name>
<organism evidence="2 3">
    <name type="scientific">Ficus carica</name>
    <name type="common">Common fig</name>
    <dbReference type="NCBI Taxonomy" id="3494"/>
    <lineage>
        <taxon>Eukaryota</taxon>
        <taxon>Viridiplantae</taxon>
        <taxon>Streptophyta</taxon>
        <taxon>Embryophyta</taxon>
        <taxon>Tracheophyta</taxon>
        <taxon>Spermatophyta</taxon>
        <taxon>Magnoliopsida</taxon>
        <taxon>eudicotyledons</taxon>
        <taxon>Gunneridae</taxon>
        <taxon>Pentapetalae</taxon>
        <taxon>rosids</taxon>
        <taxon>fabids</taxon>
        <taxon>Rosales</taxon>
        <taxon>Moraceae</taxon>
        <taxon>Ficeae</taxon>
        <taxon>Ficus</taxon>
    </lineage>
</organism>
<sequence length="116" mass="13935">MESPFPRNNMLPPWQAELGSKKRRPDSIVSYHELVTEETSAPQQPRRRLQRAYTKSHHTTTVSTQLRHRVPATFTFAGDQKKKKKSGWWNWRLMFQKFQTSMEVKNIYMYMYVLWG</sequence>
<evidence type="ECO:0000256" key="1">
    <source>
        <dbReference type="SAM" id="MobiDB-lite"/>
    </source>
</evidence>
<comment type="caution">
    <text evidence="2">The sequence shown here is derived from an EMBL/GenBank/DDBJ whole genome shotgun (WGS) entry which is preliminary data.</text>
</comment>
<dbReference type="Proteomes" id="UP001187192">
    <property type="component" value="Unassembled WGS sequence"/>
</dbReference>
<evidence type="ECO:0000313" key="2">
    <source>
        <dbReference type="EMBL" id="GMN42490.1"/>
    </source>
</evidence>
<dbReference type="AlphaFoldDB" id="A0AA88D321"/>
<accession>A0AA88D321</accession>